<dbReference type="GO" id="GO:0003697">
    <property type="term" value="F:single-stranded DNA binding"/>
    <property type="evidence" value="ECO:0007669"/>
    <property type="project" value="TreeGrafter"/>
</dbReference>
<dbReference type="GO" id="GO:0005524">
    <property type="term" value="F:ATP binding"/>
    <property type="evidence" value="ECO:0007669"/>
    <property type="project" value="UniProtKB-KW"/>
</dbReference>
<reference evidence="4" key="1">
    <citation type="submission" date="2022-08" db="EMBL/GenBank/DDBJ databases">
        <authorList>
            <person name="Kallberg Y."/>
            <person name="Tangrot J."/>
            <person name="Rosling A."/>
        </authorList>
    </citation>
    <scope>NUCLEOTIDE SEQUENCE</scope>
    <source>
        <strain evidence="4">Wild A</strain>
    </source>
</reference>
<keyword evidence="2" id="KW-0067">ATP-binding</keyword>
<keyword evidence="2" id="KW-0347">Helicase</keyword>
<dbReference type="GO" id="GO:0006270">
    <property type="term" value="P:DNA replication initiation"/>
    <property type="evidence" value="ECO:0007669"/>
    <property type="project" value="InterPro"/>
</dbReference>
<comment type="subcellular location">
    <subcellularLocation>
        <location evidence="2">Nucleus</location>
    </subcellularLocation>
</comment>
<dbReference type="EC" id="3.6.4.12" evidence="2"/>
<dbReference type="GO" id="GO:0017116">
    <property type="term" value="F:single-stranded DNA helicase activity"/>
    <property type="evidence" value="ECO:0007669"/>
    <property type="project" value="TreeGrafter"/>
</dbReference>
<dbReference type="SUPFAM" id="SSF50249">
    <property type="entry name" value="Nucleic acid-binding proteins"/>
    <property type="match status" value="1"/>
</dbReference>
<keyword evidence="2" id="KW-0547">Nucleotide-binding</keyword>
<dbReference type="GO" id="GO:0005634">
    <property type="term" value="C:nucleus"/>
    <property type="evidence" value="ECO:0007669"/>
    <property type="project" value="UniProtKB-SubCell"/>
</dbReference>
<gene>
    <name evidence="2" type="primary">MCM7</name>
    <name evidence="4" type="ORF">FWILDA_LOCUS8286</name>
</gene>
<evidence type="ECO:0000313" key="4">
    <source>
        <dbReference type="EMBL" id="CAI2177840.1"/>
    </source>
</evidence>
<dbReference type="GO" id="GO:0016787">
    <property type="term" value="F:hydrolase activity"/>
    <property type="evidence" value="ECO:0007669"/>
    <property type="project" value="UniProtKB-KW"/>
</dbReference>
<dbReference type="InterPro" id="IPR033762">
    <property type="entry name" value="MCM_OB"/>
</dbReference>
<evidence type="ECO:0000256" key="2">
    <source>
        <dbReference type="RuleBase" id="RU365012"/>
    </source>
</evidence>
<comment type="catalytic activity">
    <reaction evidence="2">
        <text>ATP + H2O = ADP + phosphate + H(+)</text>
        <dbReference type="Rhea" id="RHEA:13065"/>
        <dbReference type="ChEBI" id="CHEBI:15377"/>
        <dbReference type="ChEBI" id="CHEBI:15378"/>
        <dbReference type="ChEBI" id="CHEBI:30616"/>
        <dbReference type="ChEBI" id="CHEBI:43474"/>
        <dbReference type="ChEBI" id="CHEBI:456216"/>
        <dbReference type="EC" id="3.6.4.12"/>
    </reaction>
</comment>
<keyword evidence="2" id="KW-0539">Nucleus</keyword>
<dbReference type="InterPro" id="IPR008050">
    <property type="entry name" value="MCM7"/>
</dbReference>
<dbReference type="OrthoDB" id="3207464at2759"/>
<dbReference type="GO" id="GO:0042555">
    <property type="term" value="C:MCM complex"/>
    <property type="evidence" value="ECO:0007669"/>
    <property type="project" value="InterPro"/>
</dbReference>
<keyword evidence="5" id="KW-1185">Reference proteome</keyword>
<dbReference type="InterPro" id="IPR031327">
    <property type="entry name" value="MCM"/>
</dbReference>
<evidence type="ECO:0000259" key="3">
    <source>
        <dbReference type="Pfam" id="PF17207"/>
    </source>
</evidence>
<feature type="domain" description="MCM OB" evidence="3">
    <location>
        <begin position="168"/>
        <end position="263"/>
    </location>
</feature>
<organism evidence="4 5">
    <name type="scientific">Funneliformis geosporum</name>
    <dbReference type="NCBI Taxonomy" id="1117311"/>
    <lineage>
        <taxon>Eukaryota</taxon>
        <taxon>Fungi</taxon>
        <taxon>Fungi incertae sedis</taxon>
        <taxon>Mucoromycota</taxon>
        <taxon>Glomeromycotina</taxon>
        <taxon>Glomeromycetes</taxon>
        <taxon>Glomerales</taxon>
        <taxon>Glomeraceae</taxon>
        <taxon>Funneliformis</taxon>
    </lineage>
</organism>
<proteinExistence type="inferred from homology"/>
<keyword evidence="1 2" id="KW-0131">Cell cycle</keyword>
<comment type="function">
    <text evidence="2">Acts as component of the MCM2-7 complex (MCM complex) which is the replicative helicase essential for 'once per cell cycle' DNA replication initiation and elongation in eukaryotic cells. The active ATPase sites in the MCM2-7 ring are formed through the interaction surfaces of two neighboring subunits such that a critical structure of a conserved arginine finger motif is provided in trans relative to the ATP-binding site of the Walker A box of the adjacent subunit. The six ATPase active sites, however, are likely to contribute differentially to the complex helicase activity.</text>
</comment>
<dbReference type="PANTHER" id="PTHR11630:SF26">
    <property type="entry name" value="DNA REPLICATION LICENSING FACTOR MCM7"/>
    <property type="match status" value="1"/>
</dbReference>
<dbReference type="EMBL" id="CAMKVN010001747">
    <property type="protein sequence ID" value="CAI2177840.1"/>
    <property type="molecule type" value="Genomic_DNA"/>
</dbReference>
<keyword evidence="2" id="KW-0235">DNA replication</keyword>
<dbReference type="PRINTS" id="PR01663">
    <property type="entry name" value="MCMPROTEIN7"/>
</dbReference>
<accession>A0A9W4WWQ0</accession>
<dbReference type="GO" id="GO:0006271">
    <property type="term" value="P:DNA strand elongation involved in DNA replication"/>
    <property type="evidence" value="ECO:0007669"/>
    <property type="project" value="TreeGrafter"/>
</dbReference>
<dbReference type="PANTHER" id="PTHR11630">
    <property type="entry name" value="DNA REPLICATION LICENSING FACTOR MCM FAMILY MEMBER"/>
    <property type="match status" value="1"/>
</dbReference>
<dbReference type="GO" id="GO:0000727">
    <property type="term" value="P:double-strand break repair via break-induced replication"/>
    <property type="evidence" value="ECO:0007669"/>
    <property type="project" value="TreeGrafter"/>
</dbReference>
<sequence>MEVIKPKTNYTKDSEEINLFFEKYQDAQQNSMELEVENMDVDVETVHPSKYIQKLRAVANREGDKIIFELDDIQAFEDDGNVTNGLVRKIMTNTWRYIELIYRICDKLMPVPMNPIGHMDDVLDVIMQHRKDKDQSRVPEDRTRFPSALTRRYSLYLKPLNSEKTLAIREVNGSNVGHLVTVKGIITRVSDVKPFLLVAGYSCEMCGDEVFQEVTKKNITPLMMCPSEKCQKNNVKGKLYMQTRTCKFVPFQEVKMQELVNKIL</sequence>
<comment type="similarity">
    <text evidence="2">Belongs to the MCM family.</text>
</comment>
<evidence type="ECO:0000256" key="1">
    <source>
        <dbReference type="ARBA" id="ARBA00023306"/>
    </source>
</evidence>
<keyword evidence="2" id="KW-0378">Hydrolase</keyword>
<evidence type="ECO:0000313" key="5">
    <source>
        <dbReference type="Proteomes" id="UP001153678"/>
    </source>
</evidence>
<comment type="caution">
    <text evidence="4">The sequence shown here is derived from an EMBL/GenBank/DDBJ whole genome shotgun (WGS) entry which is preliminary data.</text>
</comment>
<dbReference type="Pfam" id="PF17207">
    <property type="entry name" value="MCM_OB"/>
    <property type="match status" value="1"/>
</dbReference>
<keyword evidence="2" id="KW-0238">DNA-binding</keyword>
<dbReference type="InterPro" id="IPR012340">
    <property type="entry name" value="NA-bd_OB-fold"/>
</dbReference>
<dbReference type="Proteomes" id="UP001153678">
    <property type="component" value="Unassembled WGS sequence"/>
</dbReference>
<dbReference type="Gene3D" id="2.40.50.140">
    <property type="entry name" value="Nucleic acid-binding proteins"/>
    <property type="match status" value="1"/>
</dbReference>
<protein>
    <recommendedName>
        <fullName evidence="2">DNA replication licensing factor MCM7</fullName>
        <ecNumber evidence="2">3.6.4.12</ecNumber>
    </recommendedName>
</protein>
<name>A0A9W4WWQ0_9GLOM</name>
<dbReference type="AlphaFoldDB" id="A0A9W4WWQ0"/>